<dbReference type="PANTHER" id="PTHR11731:SF21">
    <property type="entry name" value="INACTIVE DIPEPTIDYL PEPTIDASE 10"/>
    <property type="match status" value="1"/>
</dbReference>
<dbReference type="Pfam" id="PF00930">
    <property type="entry name" value="DPPIV_N"/>
    <property type="match status" value="1"/>
</dbReference>
<dbReference type="EMBL" id="JAIQCJ010001888">
    <property type="protein sequence ID" value="KAJ8787018.1"/>
    <property type="molecule type" value="Genomic_DNA"/>
</dbReference>
<organism evidence="3 4">
    <name type="scientific">Eschrichtius robustus</name>
    <name type="common">California gray whale</name>
    <name type="synonym">Eschrichtius gibbosus</name>
    <dbReference type="NCBI Taxonomy" id="9764"/>
    <lineage>
        <taxon>Eukaryota</taxon>
        <taxon>Metazoa</taxon>
        <taxon>Chordata</taxon>
        <taxon>Craniata</taxon>
        <taxon>Vertebrata</taxon>
        <taxon>Euteleostomi</taxon>
        <taxon>Mammalia</taxon>
        <taxon>Eutheria</taxon>
        <taxon>Laurasiatheria</taxon>
        <taxon>Artiodactyla</taxon>
        <taxon>Whippomorpha</taxon>
        <taxon>Cetacea</taxon>
        <taxon>Mysticeti</taxon>
        <taxon>Eschrichtiidae</taxon>
        <taxon>Eschrichtius</taxon>
    </lineage>
</organism>
<gene>
    <name evidence="3" type="ORF">J1605_023160</name>
</gene>
<evidence type="ECO:0000313" key="4">
    <source>
        <dbReference type="Proteomes" id="UP001159641"/>
    </source>
</evidence>
<keyword evidence="1" id="KW-1133">Transmembrane helix</keyword>
<dbReference type="Gene3D" id="2.140.10.30">
    <property type="entry name" value="Dipeptidylpeptidase IV, N-terminal domain"/>
    <property type="match status" value="1"/>
</dbReference>
<reference evidence="3 4" key="1">
    <citation type="submission" date="2022-11" db="EMBL/GenBank/DDBJ databases">
        <title>Whole genome sequence of Eschrichtius robustus ER-17-0199.</title>
        <authorList>
            <person name="Bruniche-Olsen A."/>
            <person name="Black A.N."/>
            <person name="Fields C.J."/>
            <person name="Walden K."/>
            <person name="Dewoody J.A."/>
        </authorList>
    </citation>
    <scope>NUCLEOTIDE SEQUENCE [LARGE SCALE GENOMIC DNA]</scope>
    <source>
        <strain evidence="3">ER-17-0199</strain>
        <tissue evidence="3">Blubber</tissue>
    </source>
</reference>
<proteinExistence type="predicted"/>
<dbReference type="PANTHER" id="PTHR11731">
    <property type="entry name" value="PROTEASE FAMILY S9B,C DIPEPTIDYL-PEPTIDASE IV-RELATED"/>
    <property type="match status" value="1"/>
</dbReference>
<name>A0AB34H6I8_ESCRO</name>
<dbReference type="GO" id="GO:0015459">
    <property type="term" value="F:potassium channel regulator activity"/>
    <property type="evidence" value="ECO:0007669"/>
    <property type="project" value="TreeGrafter"/>
</dbReference>
<evidence type="ECO:0000256" key="1">
    <source>
        <dbReference type="SAM" id="Phobius"/>
    </source>
</evidence>
<keyword evidence="1" id="KW-0472">Membrane</keyword>
<comment type="caution">
    <text evidence="3">The sequence shown here is derived from an EMBL/GenBank/DDBJ whole genome shotgun (WGS) entry which is preliminary data.</text>
</comment>
<evidence type="ECO:0000313" key="3">
    <source>
        <dbReference type="EMBL" id="KAJ8787018.1"/>
    </source>
</evidence>
<dbReference type="GO" id="GO:0008076">
    <property type="term" value="C:voltage-gated potassium channel complex"/>
    <property type="evidence" value="ECO:0007669"/>
    <property type="project" value="TreeGrafter"/>
</dbReference>
<accession>A0AB34H6I8</accession>
<dbReference type="GO" id="GO:0006508">
    <property type="term" value="P:proteolysis"/>
    <property type="evidence" value="ECO:0007669"/>
    <property type="project" value="InterPro"/>
</dbReference>
<feature type="transmembrane region" description="Helical" evidence="1">
    <location>
        <begin position="105"/>
        <end position="123"/>
    </location>
</feature>
<dbReference type="GO" id="GO:1901379">
    <property type="term" value="P:regulation of potassium ion transmembrane transport"/>
    <property type="evidence" value="ECO:0007669"/>
    <property type="project" value="TreeGrafter"/>
</dbReference>
<keyword evidence="4" id="KW-1185">Reference proteome</keyword>
<sequence>MEFQEESHICSRQAKECGIFREYYITMVKWVSNTKTVVRWLNRPQNISILTVCETTTGACSRKYEMTSDTWLSKQNEEPVFSRDGSKFFMTVPVKQGGRGEYSHIAMFLVQVSAGFFLWFGFIPSCS</sequence>
<dbReference type="Proteomes" id="UP001159641">
    <property type="component" value="Unassembled WGS sequence"/>
</dbReference>
<dbReference type="InterPro" id="IPR050278">
    <property type="entry name" value="Serine_Prot_S9B/DPPIV"/>
</dbReference>
<dbReference type="InterPro" id="IPR002469">
    <property type="entry name" value="Peptidase_S9B_N"/>
</dbReference>
<dbReference type="AlphaFoldDB" id="A0AB34H6I8"/>
<keyword evidence="1" id="KW-0812">Transmembrane</keyword>
<evidence type="ECO:0000259" key="2">
    <source>
        <dbReference type="Pfam" id="PF00930"/>
    </source>
</evidence>
<protein>
    <recommendedName>
        <fullName evidence="2">Dipeptidylpeptidase IV N-terminal domain-containing protein</fullName>
    </recommendedName>
</protein>
<feature type="domain" description="Dipeptidylpeptidase IV N-terminal" evidence="2">
    <location>
        <begin position="20"/>
        <end position="111"/>
    </location>
</feature>
<dbReference type="SUPFAM" id="SSF82171">
    <property type="entry name" value="DPP6 N-terminal domain-like"/>
    <property type="match status" value="1"/>
</dbReference>